<keyword evidence="4" id="KW-1185">Reference proteome</keyword>
<proteinExistence type="inferred from homology"/>
<comment type="similarity">
    <text evidence="1">Belongs to the UPF0502 family.</text>
</comment>
<evidence type="ECO:0000259" key="2">
    <source>
        <dbReference type="Pfam" id="PF13649"/>
    </source>
</evidence>
<feature type="domain" description="Methyltransferase" evidence="2">
    <location>
        <begin position="233"/>
        <end position="325"/>
    </location>
</feature>
<dbReference type="Pfam" id="PF13649">
    <property type="entry name" value="Methyltransf_25"/>
    <property type="match status" value="1"/>
</dbReference>
<dbReference type="KEGG" id="mdx:BTO20_16875"/>
<evidence type="ECO:0000313" key="3">
    <source>
        <dbReference type="EMBL" id="ART70026.1"/>
    </source>
</evidence>
<dbReference type="Gene3D" id="3.40.50.150">
    <property type="entry name" value="Vaccinia Virus protein VP39"/>
    <property type="match status" value="1"/>
</dbReference>
<dbReference type="AlphaFoldDB" id="A0A1Y0C4M3"/>
<name>A0A1Y0C4M3_9MYCO</name>
<dbReference type="InterPro" id="IPR007432">
    <property type="entry name" value="DUF480"/>
</dbReference>
<dbReference type="SUPFAM" id="SSF53335">
    <property type="entry name" value="S-adenosyl-L-methionine-dependent methyltransferases"/>
    <property type="match status" value="1"/>
</dbReference>
<dbReference type="PANTHER" id="PTHR38768">
    <property type="entry name" value="UPF0502 PROTEIN YCEH"/>
    <property type="match status" value="1"/>
</dbReference>
<reference evidence="3 4" key="1">
    <citation type="submission" date="2017-04" db="EMBL/GenBank/DDBJ databases">
        <title>Whole Genome Sequence of 1,4-Dioxane Degrading Bacterium Mycobacterium dioxanotrophicus PH-06.</title>
        <authorList>
            <person name="He Y."/>
        </authorList>
    </citation>
    <scope>NUCLEOTIDE SEQUENCE [LARGE SCALE GENOMIC DNA]</scope>
    <source>
        <strain evidence="3 4">PH-06</strain>
    </source>
</reference>
<dbReference type="SUPFAM" id="SSF46785">
    <property type="entry name" value="Winged helix' DNA-binding domain"/>
    <property type="match status" value="2"/>
</dbReference>
<dbReference type="PANTHER" id="PTHR38768:SF1">
    <property type="entry name" value="UPF0502 PROTEIN YCEH"/>
    <property type="match status" value="1"/>
</dbReference>
<organism evidence="3 4">
    <name type="scientific">Mycobacterium dioxanotrophicus</name>
    <dbReference type="NCBI Taxonomy" id="482462"/>
    <lineage>
        <taxon>Bacteria</taxon>
        <taxon>Bacillati</taxon>
        <taxon>Actinomycetota</taxon>
        <taxon>Actinomycetes</taxon>
        <taxon>Mycobacteriales</taxon>
        <taxon>Mycobacteriaceae</taxon>
        <taxon>Mycobacterium</taxon>
    </lineage>
</organism>
<evidence type="ECO:0000256" key="1">
    <source>
        <dbReference type="HAMAP-Rule" id="MF_01584"/>
    </source>
</evidence>
<dbReference type="Gene3D" id="1.10.10.10">
    <property type="entry name" value="Winged helix-like DNA-binding domain superfamily/Winged helix DNA-binding domain"/>
    <property type="match status" value="2"/>
</dbReference>
<dbReference type="InterPro" id="IPR036390">
    <property type="entry name" value="WH_DNA-bd_sf"/>
</dbReference>
<dbReference type="CDD" id="cd02440">
    <property type="entry name" value="AdoMet_MTases"/>
    <property type="match status" value="1"/>
</dbReference>
<evidence type="ECO:0000313" key="4">
    <source>
        <dbReference type="Proteomes" id="UP000195331"/>
    </source>
</evidence>
<sequence>MDLEPAEQRILGSLLEKQVTVPASYPLTLSALRTACNQTSSREPVMDLDERTVELTARALKDRGLVRIVWSDTGRRTLKYHQTLSEILGLGDDERAVLTVLLLRGPQAPGELRTRTERLFPFSDRGAVEACLERMGKRDQPLVRRLDRRPGQQDYRWVHELGPVDTGETPSRPAVDREAPIVDSPDARDDRVRATYGVVAPAYARELSDELDGLPFERWLLDHVAAAVRDLPIMDAGCGPGHVTAYLTAAGAHAQGLDLSPEMIAEAQQRHPDVRYEVGDLRRLMRPAAAAGWGAVLGWYSLIHLAASELPGAVAALARPLAPGGLLVLALHAGADVRRVTSWFEAEVPALDVVLHDVPDVVAAVQAAGLNDVEWYLRGPHEWRGETTQRLYVMARRA</sequence>
<accession>A0A1Y0C4M3</accession>
<dbReference type="InterPro" id="IPR029063">
    <property type="entry name" value="SAM-dependent_MTases_sf"/>
</dbReference>
<protein>
    <recommendedName>
        <fullName evidence="2">Methyltransferase domain-containing protein</fullName>
    </recommendedName>
</protein>
<dbReference type="InterPro" id="IPR041698">
    <property type="entry name" value="Methyltransf_25"/>
</dbReference>
<dbReference type="Pfam" id="PF04337">
    <property type="entry name" value="DUF480"/>
    <property type="match status" value="1"/>
</dbReference>
<dbReference type="InterPro" id="IPR036388">
    <property type="entry name" value="WH-like_DNA-bd_sf"/>
</dbReference>
<dbReference type="OrthoDB" id="9805171at2"/>
<dbReference type="Proteomes" id="UP000195331">
    <property type="component" value="Chromosome"/>
</dbReference>
<dbReference type="HAMAP" id="MF_01584">
    <property type="entry name" value="UPF0502"/>
    <property type="match status" value="1"/>
</dbReference>
<gene>
    <name evidence="3" type="ORF">BTO20_16875</name>
</gene>
<dbReference type="RefSeq" id="WP_087077512.1">
    <property type="nucleotide sequence ID" value="NZ_CP020809.1"/>
</dbReference>
<dbReference type="EMBL" id="CP020809">
    <property type="protein sequence ID" value="ART70026.1"/>
    <property type="molecule type" value="Genomic_DNA"/>
</dbReference>